<evidence type="ECO:0000256" key="10">
    <source>
        <dbReference type="ARBA" id="ARBA00023180"/>
    </source>
</evidence>
<accession>A0A8H6I3Q2</accession>
<evidence type="ECO:0000256" key="12">
    <source>
        <dbReference type="SAM" id="MobiDB-lite"/>
    </source>
</evidence>
<keyword evidence="7" id="KW-0186">Copper</keyword>
<keyword evidence="10" id="KW-0325">Glycoprotein</keyword>
<dbReference type="Proteomes" id="UP000521943">
    <property type="component" value="Unassembled WGS sequence"/>
</dbReference>
<feature type="region of interest" description="Disordered" evidence="12">
    <location>
        <begin position="262"/>
        <end position="416"/>
    </location>
</feature>
<comment type="cofactor">
    <cofactor evidence="1">
        <name>Cu(2+)</name>
        <dbReference type="ChEBI" id="CHEBI:29036"/>
    </cofactor>
</comment>
<dbReference type="GO" id="GO:0005576">
    <property type="term" value="C:extracellular region"/>
    <property type="evidence" value="ECO:0007669"/>
    <property type="project" value="UniProtKB-SubCell"/>
</dbReference>
<evidence type="ECO:0000256" key="6">
    <source>
        <dbReference type="ARBA" id="ARBA00023002"/>
    </source>
</evidence>
<keyword evidence="5 13" id="KW-0732">Signal</keyword>
<evidence type="ECO:0000256" key="7">
    <source>
        <dbReference type="ARBA" id="ARBA00023008"/>
    </source>
</evidence>
<sequence>MFNKRTTYLALLAAALGGANAHLAAWHEGMYCLNGNTGNQDLNSYDIVTPLYQLPFRDWWFHHVNRCDEFPPAEGKYIDLPAGGSFKIEIASNRAKTELSYGGRDTSEWPDGQSYPQDYHDAGCITSPNMHAQDQSRAAGTAFAISYHSDLKDVTPENLVVFSVRYNTPWKRIIYYDVPSALPACPPDGCTCAWGWVPNGCGQPNMYHQAFKCRVSNAKSNVPVKVPAQAPRWCEGNEGGCVGGSKQMIYWNQKEGNNVVVDGRDRRGDFKSPGYNMGMGFRDGAQNDIFGGSPTQGSSSSTSKTTSTTKPTSTQGAKVNNAPTSTSTGSSSPSSSGSSSSSSGDKSTGNSLTGSSSSSSSPAETPKAFSEKAQRPQSCQRKRRRAAAEKREEARREEVKREDLVKREEVKREEVRREEVKRAIGGHHAVHAKRSF</sequence>
<feature type="signal peptide" evidence="13">
    <location>
        <begin position="1"/>
        <end position="21"/>
    </location>
</feature>
<keyword evidence="4" id="KW-0479">Metal-binding</keyword>
<feature type="compositionally biased region" description="Low complexity" evidence="12">
    <location>
        <begin position="291"/>
        <end position="316"/>
    </location>
</feature>
<protein>
    <submittedName>
        <fullName evidence="14">Uncharacterized protein</fullName>
    </submittedName>
</protein>
<name>A0A8H6I3Q2_9AGAR</name>
<dbReference type="InterPro" id="IPR054497">
    <property type="entry name" value="LPMO_AA14"/>
</dbReference>
<dbReference type="OrthoDB" id="2019572at2759"/>
<evidence type="ECO:0000256" key="3">
    <source>
        <dbReference type="ARBA" id="ARBA00022525"/>
    </source>
</evidence>
<keyword evidence="15" id="KW-1185">Reference proteome</keyword>
<evidence type="ECO:0000256" key="9">
    <source>
        <dbReference type="ARBA" id="ARBA00023157"/>
    </source>
</evidence>
<dbReference type="GO" id="GO:0046872">
    <property type="term" value="F:metal ion binding"/>
    <property type="evidence" value="ECO:0007669"/>
    <property type="project" value="UniProtKB-KW"/>
</dbReference>
<dbReference type="GO" id="GO:0004497">
    <property type="term" value="F:monooxygenase activity"/>
    <property type="evidence" value="ECO:0007669"/>
    <property type="project" value="UniProtKB-KW"/>
</dbReference>
<evidence type="ECO:0000256" key="13">
    <source>
        <dbReference type="SAM" id="SignalP"/>
    </source>
</evidence>
<evidence type="ECO:0000256" key="11">
    <source>
        <dbReference type="ARBA" id="ARBA00046340"/>
    </source>
</evidence>
<feature type="compositionally biased region" description="Low complexity" evidence="12">
    <location>
        <begin position="324"/>
        <end position="361"/>
    </location>
</feature>
<dbReference type="EMBL" id="JACGCI010000019">
    <property type="protein sequence ID" value="KAF6758275.1"/>
    <property type="molecule type" value="Genomic_DNA"/>
</dbReference>
<keyword evidence="9" id="KW-1015">Disulfide bond</keyword>
<evidence type="ECO:0000256" key="5">
    <source>
        <dbReference type="ARBA" id="ARBA00022729"/>
    </source>
</evidence>
<organism evidence="14 15">
    <name type="scientific">Ephemerocybe angulata</name>
    <dbReference type="NCBI Taxonomy" id="980116"/>
    <lineage>
        <taxon>Eukaryota</taxon>
        <taxon>Fungi</taxon>
        <taxon>Dikarya</taxon>
        <taxon>Basidiomycota</taxon>
        <taxon>Agaricomycotina</taxon>
        <taxon>Agaricomycetes</taxon>
        <taxon>Agaricomycetidae</taxon>
        <taxon>Agaricales</taxon>
        <taxon>Agaricineae</taxon>
        <taxon>Psathyrellaceae</taxon>
        <taxon>Ephemerocybe</taxon>
    </lineage>
</organism>
<feature type="compositionally biased region" description="Basic and acidic residues" evidence="12">
    <location>
        <begin position="386"/>
        <end position="416"/>
    </location>
</feature>
<evidence type="ECO:0000256" key="1">
    <source>
        <dbReference type="ARBA" id="ARBA00001973"/>
    </source>
</evidence>
<evidence type="ECO:0000313" key="15">
    <source>
        <dbReference type="Proteomes" id="UP000521943"/>
    </source>
</evidence>
<dbReference type="Pfam" id="PF22810">
    <property type="entry name" value="LPMO_AA14"/>
    <property type="match status" value="1"/>
</dbReference>
<gene>
    <name evidence="14" type="ORF">DFP72DRAFT_189986</name>
</gene>
<keyword evidence="3" id="KW-0964">Secreted</keyword>
<feature type="chain" id="PRO_5034687972" evidence="13">
    <location>
        <begin position="22"/>
        <end position="436"/>
    </location>
</feature>
<comment type="caution">
    <text evidence="14">The sequence shown here is derived from an EMBL/GenBank/DDBJ whole genome shotgun (WGS) entry which is preliminary data.</text>
</comment>
<evidence type="ECO:0000256" key="4">
    <source>
        <dbReference type="ARBA" id="ARBA00022723"/>
    </source>
</evidence>
<comment type="similarity">
    <text evidence="11">Belongs to the polysaccharide monooxygenase AA14 family.</text>
</comment>
<dbReference type="AlphaFoldDB" id="A0A8H6I3Q2"/>
<proteinExistence type="inferred from homology"/>
<evidence type="ECO:0000313" key="14">
    <source>
        <dbReference type="EMBL" id="KAF6758275.1"/>
    </source>
</evidence>
<evidence type="ECO:0000256" key="2">
    <source>
        <dbReference type="ARBA" id="ARBA00004613"/>
    </source>
</evidence>
<reference evidence="14 15" key="1">
    <citation type="submission" date="2020-07" db="EMBL/GenBank/DDBJ databases">
        <title>Comparative genomics of pyrophilous fungi reveals a link between fire events and developmental genes.</title>
        <authorList>
            <consortium name="DOE Joint Genome Institute"/>
            <person name="Steindorff A.S."/>
            <person name="Carver A."/>
            <person name="Calhoun S."/>
            <person name="Stillman K."/>
            <person name="Liu H."/>
            <person name="Lipzen A."/>
            <person name="Pangilinan J."/>
            <person name="Labutti K."/>
            <person name="Bruns T.D."/>
            <person name="Grigoriev I.V."/>
        </authorList>
    </citation>
    <scope>NUCLEOTIDE SEQUENCE [LARGE SCALE GENOMIC DNA]</scope>
    <source>
        <strain evidence="14 15">CBS 144469</strain>
    </source>
</reference>
<comment type="subcellular location">
    <subcellularLocation>
        <location evidence="2">Secreted</location>
    </subcellularLocation>
</comment>
<keyword evidence="6" id="KW-0560">Oxidoreductase</keyword>
<keyword evidence="8" id="KW-0503">Monooxygenase</keyword>
<evidence type="ECO:0000256" key="8">
    <source>
        <dbReference type="ARBA" id="ARBA00023033"/>
    </source>
</evidence>